<dbReference type="OrthoDB" id="164285at2"/>
<reference evidence="3 4" key="1">
    <citation type="submission" date="2019-12" db="EMBL/GenBank/DDBJ databases">
        <title>Draft genome sequences Bradyrhizobium cajani AMBPC1010, Bradyrhizobium pachyrhizi AMBPC1040 and Bradyrhizobium yuanmingense ALSPC3051, three plant growth promoting strains isolated from nodules of Cajanus cajan L. in Dominican Republic.</title>
        <authorList>
            <person name="Flores-Felix J.D."/>
            <person name="Araujo J."/>
            <person name="Diaz-Alcantara C."/>
            <person name="Gonzalez-Andres F."/>
            <person name="Velazquez E."/>
        </authorList>
    </citation>
    <scope>NUCLEOTIDE SEQUENCE [LARGE SCALE GENOMIC DNA]</scope>
    <source>
        <strain evidence="3 4">1010</strain>
    </source>
</reference>
<accession>A0A844TFX7</accession>
<evidence type="ECO:0000313" key="3">
    <source>
        <dbReference type="EMBL" id="MVT73520.1"/>
    </source>
</evidence>
<comment type="caution">
    <text evidence="3">The sequence shown here is derived from an EMBL/GenBank/DDBJ whole genome shotgun (WGS) entry which is preliminary data.</text>
</comment>
<organism evidence="3 4">
    <name type="scientific">Bradyrhizobium cajani</name>
    <dbReference type="NCBI Taxonomy" id="1928661"/>
    <lineage>
        <taxon>Bacteria</taxon>
        <taxon>Pseudomonadati</taxon>
        <taxon>Pseudomonadota</taxon>
        <taxon>Alphaproteobacteria</taxon>
        <taxon>Hyphomicrobiales</taxon>
        <taxon>Nitrobacteraceae</taxon>
        <taxon>Bradyrhizobium</taxon>
    </lineage>
</organism>
<keyword evidence="2" id="KW-0238">DNA-binding</keyword>
<dbReference type="EMBL" id="WQNE01000006">
    <property type="protein sequence ID" value="MVT73520.1"/>
    <property type="molecule type" value="Genomic_DNA"/>
</dbReference>
<keyword evidence="4" id="KW-1185">Reference proteome</keyword>
<proteinExistence type="predicted"/>
<keyword evidence="1" id="KW-0680">Restriction system</keyword>
<dbReference type="SUPFAM" id="SSF116734">
    <property type="entry name" value="DNA methylase specificity domain"/>
    <property type="match status" value="1"/>
</dbReference>
<dbReference type="GO" id="GO:0003677">
    <property type="term" value="F:DNA binding"/>
    <property type="evidence" value="ECO:0007669"/>
    <property type="project" value="UniProtKB-KW"/>
</dbReference>
<protein>
    <recommendedName>
        <fullName evidence="5">Restriction endonuclease subunit S</fullName>
    </recommendedName>
</protein>
<evidence type="ECO:0000313" key="4">
    <source>
        <dbReference type="Proteomes" id="UP000449969"/>
    </source>
</evidence>
<dbReference type="Proteomes" id="UP000449969">
    <property type="component" value="Unassembled WGS sequence"/>
</dbReference>
<dbReference type="GO" id="GO:0009307">
    <property type="term" value="P:DNA restriction-modification system"/>
    <property type="evidence" value="ECO:0007669"/>
    <property type="project" value="UniProtKB-KW"/>
</dbReference>
<dbReference type="AlphaFoldDB" id="A0A844TFX7"/>
<evidence type="ECO:0008006" key="5">
    <source>
        <dbReference type="Google" id="ProtNLM"/>
    </source>
</evidence>
<sequence>MIYNKLFAWKGTFGVVPAELDGMFVSDKFPTYELDRTQVDERYLGWYFRHPEVWEQARSMSTGSAALSKLTLNPPKFLQLEMALPEIDMQRAIAALSV</sequence>
<name>A0A844TFX7_9BRAD</name>
<dbReference type="Gene3D" id="3.90.220.20">
    <property type="entry name" value="DNA methylase specificity domains"/>
    <property type="match status" value="1"/>
</dbReference>
<gene>
    <name evidence="3" type="ORF">GPL20_10520</name>
</gene>
<dbReference type="InterPro" id="IPR044946">
    <property type="entry name" value="Restrct_endonuc_typeI_TRD_sf"/>
</dbReference>
<evidence type="ECO:0000256" key="1">
    <source>
        <dbReference type="ARBA" id="ARBA00022747"/>
    </source>
</evidence>
<evidence type="ECO:0000256" key="2">
    <source>
        <dbReference type="ARBA" id="ARBA00023125"/>
    </source>
</evidence>
<dbReference type="RefSeq" id="WP_157329480.1">
    <property type="nucleotide sequence ID" value="NZ_JANADL010000005.1"/>
</dbReference>